<proteinExistence type="predicted"/>
<sequence>MRRLLLLLLTFLLPLQLLAATVGDLPSRAGLAQSFAGVLSVTWEPGPAALSGPVLHDIASVADATEKKLAVSMNAVFDTELPQPPLYAVDQPVGDDDSDFPTSQVECEDHTMPARIATPDAVWQPFPHLFTAPLSWPSFVRDQLRPPPLA</sequence>
<dbReference type="RefSeq" id="WP_402698569.1">
    <property type="nucleotide sequence ID" value="NZ_JBIUZV010000002.1"/>
</dbReference>
<feature type="chain" id="PRO_5046795426" evidence="1">
    <location>
        <begin position="20"/>
        <end position="150"/>
    </location>
</feature>
<evidence type="ECO:0000256" key="1">
    <source>
        <dbReference type="SAM" id="SignalP"/>
    </source>
</evidence>
<organism evidence="2 3">
    <name type="scientific">Herbaspirillum chlorophenolicum</name>
    <dbReference type="NCBI Taxonomy" id="211589"/>
    <lineage>
        <taxon>Bacteria</taxon>
        <taxon>Pseudomonadati</taxon>
        <taxon>Pseudomonadota</taxon>
        <taxon>Betaproteobacteria</taxon>
        <taxon>Burkholderiales</taxon>
        <taxon>Oxalobacteraceae</taxon>
        <taxon>Herbaspirillum</taxon>
    </lineage>
</organism>
<comment type="caution">
    <text evidence="2">The sequence shown here is derived from an EMBL/GenBank/DDBJ whole genome shotgun (WGS) entry which is preliminary data.</text>
</comment>
<name>A0ABW8EUL6_9BURK</name>
<accession>A0ABW8EUL6</accession>
<keyword evidence="3" id="KW-1185">Reference proteome</keyword>
<reference evidence="2 3" key="1">
    <citation type="submission" date="2024-10" db="EMBL/GenBank/DDBJ databases">
        <title>The Natural Products Discovery Center: Release of the First 8490 Sequenced Strains for Exploring Actinobacteria Biosynthetic Diversity.</title>
        <authorList>
            <person name="Kalkreuter E."/>
            <person name="Kautsar S.A."/>
            <person name="Yang D."/>
            <person name="Bader C.D."/>
            <person name="Teijaro C.N."/>
            <person name="Fluegel L."/>
            <person name="Davis C.M."/>
            <person name="Simpson J.R."/>
            <person name="Lauterbach L."/>
            <person name="Steele A.D."/>
            <person name="Gui C."/>
            <person name="Meng S."/>
            <person name="Li G."/>
            <person name="Viehrig K."/>
            <person name="Ye F."/>
            <person name="Su P."/>
            <person name="Kiefer A.F."/>
            <person name="Nichols A."/>
            <person name="Cepeda A.J."/>
            <person name="Yan W."/>
            <person name="Fan B."/>
            <person name="Jiang Y."/>
            <person name="Adhikari A."/>
            <person name="Zheng C.-J."/>
            <person name="Schuster L."/>
            <person name="Cowan T.M."/>
            <person name="Smanski M.J."/>
            <person name="Chevrette M.G."/>
            <person name="De Carvalho L.P.S."/>
            <person name="Shen B."/>
        </authorList>
    </citation>
    <scope>NUCLEOTIDE SEQUENCE [LARGE SCALE GENOMIC DNA]</scope>
    <source>
        <strain evidence="2 3">NPDC087045</strain>
    </source>
</reference>
<dbReference type="EMBL" id="JBIUZV010000002">
    <property type="protein sequence ID" value="MFJ3045151.1"/>
    <property type="molecule type" value="Genomic_DNA"/>
</dbReference>
<evidence type="ECO:0000313" key="3">
    <source>
        <dbReference type="Proteomes" id="UP001617427"/>
    </source>
</evidence>
<protein>
    <submittedName>
        <fullName evidence="2">Uncharacterized protein</fullName>
    </submittedName>
</protein>
<keyword evidence="1" id="KW-0732">Signal</keyword>
<gene>
    <name evidence="2" type="ORF">ACIPEN_04890</name>
</gene>
<evidence type="ECO:0000313" key="2">
    <source>
        <dbReference type="EMBL" id="MFJ3045151.1"/>
    </source>
</evidence>
<feature type="signal peptide" evidence="1">
    <location>
        <begin position="1"/>
        <end position="19"/>
    </location>
</feature>
<dbReference type="Proteomes" id="UP001617427">
    <property type="component" value="Unassembled WGS sequence"/>
</dbReference>